<evidence type="ECO:0000256" key="3">
    <source>
        <dbReference type="SAM" id="MobiDB-lite"/>
    </source>
</evidence>
<dbReference type="InterPro" id="IPR002762">
    <property type="entry name" value="CbiX-like"/>
</dbReference>
<reference evidence="4 5" key="1">
    <citation type="journal article" date="2019" name="Int. J. Syst. Evol. Microbiol.">
        <title>The Global Catalogue of Microorganisms (GCM) 10K type strain sequencing project: providing services to taxonomists for standard genome sequencing and annotation.</title>
        <authorList>
            <consortium name="The Broad Institute Genomics Platform"/>
            <consortium name="The Broad Institute Genome Sequencing Center for Infectious Disease"/>
            <person name="Wu L."/>
            <person name="Ma J."/>
        </authorList>
    </citation>
    <scope>NUCLEOTIDE SEQUENCE [LARGE SCALE GENOMIC DNA]</scope>
    <source>
        <strain evidence="4 5">JCM 13318</strain>
    </source>
</reference>
<organism evidence="4 5">
    <name type="scientific">Brevibacterium permense</name>
    <dbReference type="NCBI Taxonomy" id="234834"/>
    <lineage>
        <taxon>Bacteria</taxon>
        <taxon>Bacillati</taxon>
        <taxon>Actinomycetota</taxon>
        <taxon>Actinomycetes</taxon>
        <taxon>Micrococcales</taxon>
        <taxon>Brevibacteriaceae</taxon>
        <taxon>Brevibacterium</taxon>
    </lineage>
</organism>
<evidence type="ECO:0008006" key="6">
    <source>
        <dbReference type="Google" id="ProtNLM"/>
    </source>
</evidence>
<proteinExistence type="predicted"/>
<dbReference type="RefSeq" id="WP_245396091.1">
    <property type="nucleotide sequence ID" value="NZ_BAAALX010000018.1"/>
</dbReference>
<accession>A0ABN2AR04</accession>
<evidence type="ECO:0000256" key="1">
    <source>
        <dbReference type="ARBA" id="ARBA00022723"/>
    </source>
</evidence>
<comment type="caution">
    <text evidence="4">The sequence shown here is derived from an EMBL/GenBank/DDBJ whole genome shotgun (WGS) entry which is preliminary data.</text>
</comment>
<evidence type="ECO:0000256" key="2">
    <source>
        <dbReference type="ARBA" id="ARBA00023239"/>
    </source>
</evidence>
<evidence type="ECO:0000313" key="5">
    <source>
        <dbReference type="Proteomes" id="UP001500177"/>
    </source>
</evidence>
<sequence>MRNGHGTPGSCEESGVGIGEMSGAGTRAGATVTGLPSVGLISHGTSSPTGQVLIEVLAAEIATDLRIRGIADEVMLGHVDVQKPDVDEVIARLPADRPVILVPLLLSPGYHVHVDLAEAAGRAAESGRDVRRTPTLGPDPRLAEILADRLPPLRDNDEVILAAAGSSDERANESCREMGRLLAAELERPVEVGFLAGGGVPLKDLVAESRSRGARPVLANYLLAPGFFDDLARKLVDGGSDSSGVLSPPLLTNGSSGAAVPPRLVDIVRDRVSGGIRESVQPHAYVADMLNA</sequence>
<keyword evidence="5" id="KW-1185">Reference proteome</keyword>
<gene>
    <name evidence="4" type="ORF">GCM10009690_30240</name>
</gene>
<dbReference type="InterPro" id="IPR050963">
    <property type="entry name" value="Sirohydro_Cobaltochel/CbiX"/>
</dbReference>
<dbReference type="PANTHER" id="PTHR33542">
    <property type="entry name" value="SIROHYDROCHLORIN FERROCHELATASE, CHLOROPLASTIC"/>
    <property type="match status" value="1"/>
</dbReference>
<dbReference type="Pfam" id="PF01903">
    <property type="entry name" value="CbiX"/>
    <property type="match status" value="1"/>
</dbReference>
<dbReference type="Proteomes" id="UP001500177">
    <property type="component" value="Unassembled WGS sequence"/>
</dbReference>
<feature type="region of interest" description="Disordered" evidence="3">
    <location>
        <begin position="1"/>
        <end position="23"/>
    </location>
</feature>
<dbReference type="EMBL" id="BAAALX010000018">
    <property type="protein sequence ID" value="GAA1524822.1"/>
    <property type="molecule type" value="Genomic_DNA"/>
</dbReference>
<keyword evidence="1" id="KW-0479">Metal-binding</keyword>
<evidence type="ECO:0000313" key="4">
    <source>
        <dbReference type="EMBL" id="GAA1524822.1"/>
    </source>
</evidence>
<dbReference type="CDD" id="cd03416">
    <property type="entry name" value="CbiX_SirB_N"/>
    <property type="match status" value="1"/>
</dbReference>
<name>A0ABN2AR04_9MICO</name>
<keyword evidence="2" id="KW-0456">Lyase</keyword>
<dbReference type="PANTHER" id="PTHR33542:SF5">
    <property type="entry name" value="FERROCHELATASE CHE1"/>
    <property type="match status" value="1"/>
</dbReference>
<dbReference type="Gene3D" id="3.40.50.1400">
    <property type="match status" value="2"/>
</dbReference>
<dbReference type="SUPFAM" id="SSF53800">
    <property type="entry name" value="Chelatase"/>
    <property type="match status" value="1"/>
</dbReference>
<protein>
    <recommendedName>
        <fullName evidence="6">Cobalamin biosynthesis protein CbiX</fullName>
    </recommendedName>
</protein>